<name>A0AAD8MKP6_9APIA</name>
<gene>
    <name evidence="2" type="ORF">POM88_033069</name>
</gene>
<reference evidence="2" key="1">
    <citation type="submission" date="2023-02" db="EMBL/GenBank/DDBJ databases">
        <title>Genome of toxic invasive species Heracleum sosnowskyi carries increased number of genes despite the absence of recent whole-genome duplications.</title>
        <authorList>
            <person name="Schelkunov M."/>
            <person name="Shtratnikova V."/>
            <person name="Makarenko M."/>
            <person name="Klepikova A."/>
            <person name="Omelchenko D."/>
            <person name="Novikova G."/>
            <person name="Obukhova E."/>
            <person name="Bogdanov V."/>
            <person name="Penin A."/>
            <person name="Logacheva M."/>
        </authorList>
    </citation>
    <scope>NUCLEOTIDE SEQUENCE</scope>
    <source>
        <strain evidence="2">Hsosn_3</strain>
        <tissue evidence="2">Leaf</tissue>
    </source>
</reference>
<evidence type="ECO:0000313" key="2">
    <source>
        <dbReference type="EMBL" id="KAK1376876.1"/>
    </source>
</evidence>
<dbReference type="EMBL" id="JAUIZM010000007">
    <property type="protein sequence ID" value="KAK1376876.1"/>
    <property type="molecule type" value="Genomic_DNA"/>
</dbReference>
<comment type="caution">
    <text evidence="2">The sequence shown here is derived from an EMBL/GenBank/DDBJ whole genome shotgun (WGS) entry which is preliminary data.</text>
</comment>
<dbReference type="PANTHER" id="PTHR38936:SF1">
    <property type="entry name" value="DUF641 DOMAIN-CONTAINING PROTEIN"/>
    <property type="match status" value="1"/>
</dbReference>
<evidence type="ECO:0000256" key="1">
    <source>
        <dbReference type="SAM" id="MobiDB-lite"/>
    </source>
</evidence>
<proteinExistence type="predicted"/>
<evidence type="ECO:0000313" key="3">
    <source>
        <dbReference type="Proteomes" id="UP001237642"/>
    </source>
</evidence>
<keyword evidence="3" id="KW-1185">Reference proteome</keyword>
<dbReference type="Proteomes" id="UP001237642">
    <property type="component" value="Unassembled WGS sequence"/>
</dbReference>
<organism evidence="2 3">
    <name type="scientific">Heracleum sosnowskyi</name>
    <dbReference type="NCBI Taxonomy" id="360622"/>
    <lineage>
        <taxon>Eukaryota</taxon>
        <taxon>Viridiplantae</taxon>
        <taxon>Streptophyta</taxon>
        <taxon>Embryophyta</taxon>
        <taxon>Tracheophyta</taxon>
        <taxon>Spermatophyta</taxon>
        <taxon>Magnoliopsida</taxon>
        <taxon>eudicotyledons</taxon>
        <taxon>Gunneridae</taxon>
        <taxon>Pentapetalae</taxon>
        <taxon>asterids</taxon>
        <taxon>campanulids</taxon>
        <taxon>Apiales</taxon>
        <taxon>Apiaceae</taxon>
        <taxon>Apioideae</taxon>
        <taxon>apioid superclade</taxon>
        <taxon>Tordylieae</taxon>
        <taxon>Tordyliinae</taxon>
        <taxon>Heracleum</taxon>
    </lineage>
</organism>
<accession>A0AAD8MKP6</accession>
<protein>
    <submittedName>
        <fullName evidence="2">Uncharacterized protein</fullName>
    </submittedName>
</protein>
<feature type="region of interest" description="Disordered" evidence="1">
    <location>
        <begin position="30"/>
        <end position="54"/>
    </location>
</feature>
<sequence length="232" mass="26363">MVKESLKICEKKNGYRKGEEDIDEMFRSPGVHETTTSIPVTKTNSNVNSTPTRQSQRLKNLACLAEDRQIEVDNEPIDLDESEREDVLEIVEIDDEPIPCDKSLEEKVDQLVEDVEMLKSKINETDFSSDRSSELNYKILYIRSQKKIQSLAFENGKLSNQLLIARAKIEKHENGKDYGAKLMEVLESNLTKATEALVKLSSQAVFPVSTSQPDRVKRCNKRKKGEILKNCG</sequence>
<feature type="compositionally biased region" description="Polar residues" evidence="1">
    <location>
        <begin position="33"/>
        <end position="54"/>
    </location>
</feature>
<dbReference type="AlphaFoldDB" id="A0AAD8MKP6"/>
<dbReference type="PANTHER" id="PTHR38936">
    <property type="entry name" value="TITIN-LIKE ISOFORM X2"/>
    <property type="match status" value="1"/>
</dbReference>
<reference evidence="2" key="2">
    <citation type="submission" date="2023-05" db="EMBL/GenBank/DDBJ databases">
        <authorList>
            <person name="Schelkunov M.I."/>
        </authorList>
    </citation>
    <scope>NUCLEOTIDE SEQUENCE</scope>
    <source>
        <strain evidence="2">Hsosn_3</strain>
        <tissue evidence="2">Leaf</tissue>
    </source>
</reference>